<reference evidence="5" key="1">
    <citation type="submission" date="2019-08" db="EMBL/GenBank/DDBJ databases">
        <title>Limnoglobus roseus gen. nov., sp. nov., a novel freshwater planctomycete with a giant genome from the family Gemmataceae.</title>
        <authorList>
            <person name="Kulichevskaya I.S."/>
            <person name="Naumoff D.G."/>
            <person name="Miroshnikov K."/>
            <person name="Ivanova A."/>
            <person name="Philippov D.A."/>
            <person name="Hakobyan A."/>
            <person name="Rijpstra I.C."/>
            <person name="Sinninghe Damste J.S."/>
            <person name="Liesack W."/>
            <person name="Dedysh S.N."/>
        </authorList>
    </citation>
    <scope>NUCLEOTIDE SEQUENCE [LARGE SCALE GENOMIC DNA]</scope>
    <source>
        <strain evidence="5">PX52</strain>
    </source>
</reference>
<evidence type="ECO:0000313" key="5">
    <source>
        <dbReference type="Proteomes" id="UP000324974"/>
    </source>
</evidence>
<sequence length="316" mass="33903">MPQTLPAPMTRRTRLEKFRASDLMTTNPVSVRHGMSARDAALFLDGRGIGAAPVVDEAGRAIGVLSRTDVLLAVIAGVDAAAVREVMTPSVIAVSLDATARDVADAMACHMVRRMFVTDGEGVPVGVVSTTDLFRGLRALWAGSVPRTMPHDLTLTAAKENVPMFKPSRYSSRRFVEELMTECPVHLPPTMSVRSAVSLLDAAGVDAAPVVDSGGRCVGVFTPGDYLRWFAGGPDDPTATAAGRAPANRPDEVRHHMTRRFAEAVLDADEGEINDWMRDADEPFVVVLDRQRRPQGIMGDLDMLVNDAAAETQGVS</sequence>
<protein>
    <submittedName>
        <fullName evidence="4">CBS domain-containing protein</fullName>
    </submittedName>
</protein>
<dbReference type="OrthoDB" id="213170at2"/>
<accession>A0A5C1AE50</accession>
<name>A0A5C1AE50_9BACT</name>
<feature type="domain" description="CBS" evidence="3">
    <location>
        <begin position="87"/>
        <end position="147"/>
    </location>
</feature>
<evidence type="ECO:0000256" key="1">
    <source>
        <dbReference type="ARBA" id="ARBA00023122"/>
    </source>
</evidence>
<dbReference type="CDD" id="cd02205">
    <property type="entry name" value="CBS_pair_SF"/>
    <property type="match status" value="2"/>
</dbReference>
<feature type="domain" description="CBS" evidence="3">
    <location>
        <begin position="180"/>
        <end position="237"/>
    </location>
</feature>
<dbReference type="KEGG" id="lrs:PX52LOC_04500"/>
<dbReference type="PROSITE" id="PS51371">
    <property type="entry name" value="CBS"/>
    <property type="match status" value="3"/>
</dbReference>
<dbReference type="SMART" id="SM00116">
    <property type="entry name" value="CBS"/>
    <property type="match status" value="3"/>
</dbReference>
<dbReference type="Pfam" id="PF00571">
    <property type="entry name" value="CBS"/>
    <property type="match status" value="3"/>
</dbReference>
<gene>
    <name evidence="4" type="ORF">PX52LOC_04500</name>
</gene>
<dbReference type="InterPro" id="IPR000644">
    <property type="entry name" value="CBS_dom"/>
</dbReference>
<dbReference type="Gene3D" id="3.10.580.10">
    <property type="entry name" value="CBS-domain"/>
    <property type="match status" value="2"/>
</dbReference>
<keyword evidence="1 2" id="KW-0129">CBS domain</keyword>
<keyword evidence="5" id="KW-1185">Reference proteome</keyword>
<dbReference type="InterPro" id="IPR046342">
    <property type="entry name" value="CBS_dom_sf"/>
</dbReference>
<dbReference type="InterPro" id="IPR051257">
    <property type="entry name" value="Diverse_CBS-Domain"/>
</dbReference>
<dbReference type="SUPFAM" id="SSF54631">
    <property type="entry name" value="CBS-domain pair"/>
    <property type="match status" value="2"/>
</dbReference>
<evidence type="ECO:0000256" key="2">
    <source>
        <dbReference type="PROSITE-ProRule" id="PRU00703"/>
    </source>
</evidence>
<evidence type="ECO:0000259" key="3">
    <source>
        <dbReference type="PROSITE" id="PS51371"/>
    </source>
</evidence>
<dbReference type="PANTHER" id="PTHR43080">
    <property type="entry name" value="CBS DOMAIN-CONTAINING PROTEIN CBSX3, MITOCHONDRIAL"/>
    <property type="match status" value="1"/>
</dbReference>
<organism evidence="4 5">
    <name type="scientific">Limnoglobus roseus</name>
    <dbReference type="NCBI Taxonomy" id="2598579"/>
    <lineage>
        <taxon>Bacteria</taxon>
        <taxon>Pseudomonadati</taxon>
        <taxon>Planctomycetota</taxon>
        <taxon>Planctomycetia</taxon>
        <taxon>Gemmatales</taxon>
        <taxon>Gemmataceae</taxon>
        <taxon>Limnoglobus</taxon>
    </lineage>
</organism>
<dbReference type="AlphaFoldDB" id="A0A5C1AE50"/>
<dbReference type="Proteomes" id="UP000324974">
    <property type="component" value="Chromosome"/>
</dbReference>
<feature type="domain" description="CBS" evidence="3">
    <location>
        <begin position="24"/>
        <end position="80"/>
    </location>
</feature>
<dbReference type="PANTHER" id="PTHR43080:SF2">
    <property type="entry name" value="CBS DOMAIN-CONTAINING PROTEIN"/>
    <property type="match status" value="1"/>
</dbReference>
<evidence type="ECO:0000313" key="4">
    <source>
        <dbReference type="EMBL" id="QEL17511.1"/>
    </source>
</evidence>
<dbReference type="EMBL" id="CP042425">
    <property type="protein sequence ID" value="QEL17511.1"/>
    <property type="molecule type" value="Genomic_DNA"/>
</dbReference>
<dbReference type="RefSeq" id="WP_149112109.1">
    <property type="nucleotide sequence ID" value="NZ_CP042425.1"/>
</dbReference>
<proteinExistence type="predicted"/>